<dbReference type="EMBL" id="SMKQ01000008">
    <property type="protein sequence ID" value="TDD54625.1"/>
    <property type="molecule type" value="Genomic_DNA"/>
</dbReference>
<sequence>MASAYESDVPATTPQLPQIPECHVVRAEDGRIHLTHKGTGQTAVARDDEEDPVIQGAILRTHAAWEPQLRRIQPPWSRPEPEFRVGDLP</sequence>
<evidence type="ECO:0000313" key="1">
    <source>
        <dbReference type="EMBL" id="TDD54625.1"/>
    </source>
</evidence>
<reference evidence="1 2" key="1">
    <citation type="submission" date="2019-03" db="EMBL/GenBank/DDBJ databases">
        <title>Draft genome sequences of novel Actinobacteria.</title>
        <authorList>
            <person name="Sahin N."/>
            <person name="Ay H."/>
            <person name="Saygin H."/>
        </authorList>
    </citation>
    <scope>NUCLEOTIDE SEQUENCE [LARGE SCALE GENOMIC DNA]</scope>
    <source>
        <strain evidence="1 2">CH32</strain>
    </source>
</reference>
<protein>
    <submittedName>
        <fullName evidence="1">Uncharacterized protein</fullName>
    </submittedName>
</protein>
<gene>
    <name evidence="1" type="ORF">E1286_05400</name>
</gene>
<comment type="caution">
    <text evidence="1">The sequence shown here is derived from an EMBL/GenBank/DDBJ whole genome shotgun (WGS) entry which is preliminary data.</text>
</comment>
<organism evidence="1 2">
    <name type="scientific">Nonomuraea terrae</name>
    <dbReference type="NCBI Taxonomy" id="2530383"/>
    <lineage>
        <taxon>Bacteria</taxon>
        <taxon>Bacillati</taxon>
        <taxon>Actinomycetota</taxon>
        <taxon>Actinomycetes</taxon>
        <taxon>Streptosporangiales</taxon>
        <taxon>Streptosporangiaceae</taxon>
        <taxon>Nonomuraea</taxon>
    </lineage>
</organism>
<dbReference type="OrthoDB" id="3197455at2"/>
<dbReference type="AlphaFoldDB" id="A0A4R4Z8W1"/>
<evidence type="ECO:0000313" key="2">
    <source>
        <dbReference type="Proteomes" id="UP000295302"/>
    </source>
</evidence>
<accession>A0A4R4Z8W1</accession>
<dbReference type="Proteomes" id="UP000295302">
    <property type="component" value="Unassembled WGS sequence"/>
</dbReference>
<proteinExistence type="predicted"/>
<keyword evidence="2" id="KW-1185">Reference proteome</keyword>
<dbReference type="RefSeq" id="WP_132609282.1">
    <property type="nucleotide sequence ID" value="NZ_SMKQ01000008.1"/>
</dbReference>
<name>A0A4R4Z8W1_9ACTN</name>